<dbReference type="InterPro" id="IPR016035">
    <property type="entry name" value="Acyl_Trfase/lysoPLipase"/>
</dbReference>
<name>A0A4U9VVU2_SERFO</name>
<accession>A0A4U9VVU2</accession>
<dbReference type="GO" id="GO:0004314">
    <property type="term" value="F:[acyl-carrier-protein] S-malonyltransferase activity"/>
    <property type="evidence" value="ECO:0007669"/>
    <property type="project" value="UniProtKB-EC"/>
</dbReference>
<dbReference type="Gene3D" id="3.40.366.10">
    <property type="entry name" value="Malonyl-Coenzyme A Acyl Carrier Protein, domain 2"/>
    <property type="match status" value="1"/>
</dbReference>
<dbReference type="InterPro" id="IPR001227">
    <property type="entry name" value="Ac_transferase_dom_sf"/>
</dbReference>
<keyword evidence="5" id="KW-1133">Transmembrane helix</keyword>
<evidence type="ECO:0000256" key="1">
    <source>
        <dbReference type="ARBA" id="ARBA00013258"/>
    </source>
</evidence>
<reference evidence="6" key="1">
    <citation type="submission" date="2019-05" db="EMBL/GenBank/DDBJ databases">
        <authorList>
            <consortium name="Pathogen Informatics"/>
        </authorList>
    </citation>
    <scope>NUCLEOTIDE SEQUENCE [LARGE SCALE GENOMIC DNA]</scope>
    <source>
        <strain evidence="6">NCTC12965</strain>
    </source>
</reference>
<keyword evidence="2 6" id="KW-0808">Transferase</keyword>
<dbReference type="PANTHER" id="PTHR42681:SF1">
    <property type="entry name" value="MALONYL-COA-ACYL CARRIER PROTEIN TRANSACYLASE, MITOCHONDRIAL"/>
    <property type="match status" value="1"/>
</dbReference>
<feature type="transmembrane region" description="Helical" evidence="5">
    <location>
        <begin position="207"/>
        <end position="227"/>
    </location>
</feature>
<dbReference type="EMBL" id="CABEEZ010000122">
    <property type="protein sequence ID" value="VTR50637.1"/>
    <property type="molecule type" value="Genomic_DNA"/>
</dbReference>
<evidence type="ECO:0000256" key="3">
    <source>
        <dbReference type="ARBA" id="ARBA00023315"/>
    </source>
</evidence>
<dbReference type="SUPFAM" id="SSF52151">
    <property type="entry name" value="FabD/lysophospholipase-like"/>
    <property type="match status" value="1"/>
</dbReference>
<comment type="catalytic activity">
    <reaction evidence="4">
        <text>holo-[ACP] + malonyl-CoA = malonyl-[ACP] + CoA</text>
        <dbReference type="Rhea" id="RHEA:41792"/>
        <dbReference type="Rhea" id="RHEA-COMP:9623"/>
        <dbReference type="Rhea" id="RHEA-COMP:9685"/>
        <dbReference type="ChEBI" id="CHEBI:57287"/>
        <dbReference type="ChEBI" id="CHEBI:57384"/>
        <dbReference type="ChEBI" id="CHEBI:64479"/>
        <dbReference type="ChEBI" id="CHEBI:78449"/>
        <dbReference type="EC" id="2.3.1.39"/>
    </reaction>
</comment>
<sequence length="231" mass="25026">MQNLAEQRKGAMYVVKPYSHDALREQIDNLGLGTVLNVCCDNGHQQQVVGGELTAVKTLVNHLARLGVNTIKLGVNGAWHTPLMQDGVAQMRQALADLPFSSPVCPLIMNSSGKAEYDVAQIKGKFGVAPLSIPCAGVKVWIGGPRWDIAAIWRSATRKSSATCWRSTTGLTRITISNTITISLAAVLSMRDKGDMMPTLTTFSQRYMRGAVIPVVLVSAILTSSLIRQRH</sequence>
<gene>
    <name evidence="6" type="primary">fenF_1</name>
    <name evidence="6" type="ORF">NCTC12965_06020</name>
</gene>
<evidence type="ECO:0000256" key="5">
    <source>
        <dbReference type="SAM" id="Phobius"/>
    </source>
</evidence>
<evidence type="ECO:0000256" key="4">
    <source>
        <dbReference type="ARBA" id="ARBA00048462"/>
    </source>
</evidence>
<dbReference type="AlphaFoldDB" id="A0A4U9VVU2"/>
<keyword evidence="5" id="KW-0472">Membrane</keyword>
<evidence type="ECO:0000256" key="2">
    <source>
        <dbReference type="ARBA" id="ARBA00022679"/>
    </source>
</evidence>
<evidence type="ECO:0000313" key="6">
    <source>
        <dbReference type="EMBL" id="VTR50637.1"/>
    </source>
</evidence>
<keyword evidence="3 6" id="KW-0012">Acyltransferase</keyword>
<dbReference type="GO" id="GO:0006633">
    <property type="term" value="P:fatty acid biosynthetic process"/>
    <property type="evidence" value="ECO:0007669"/>
    <property type="project" value="TreeGrafter"/>
</dbReference>
<keyword evidence="5" id="KW-0812">Transmembrane</keyword>
<dbReference type="EC" id="2.3.1.39" evidence="1"/>
<proteinExistence type="predicted"/>
<protein>
    <recommendedName>
        <fullName evidence="1">[acyl-carrier-protein] S-malonyltransferase</fullName>
        <ecNumber evidence="1">2.3.1.39</ecNumber>
    </recommendedName>
</protein>
<organism evidence="6">
    <name type="scientific">Serratia fonticola</name>
    <dbReference type="NCBI Taxonomy" id="47917"/>
    <lineage>
        <taxon>Bacteria</taxon>
        <taxon>Pseudomonadati</taxon>
        <taxon>Pseudomonadota</taxon>
        <taxon>Gammaproteobacteria</taxon>
        <taxon>Enterobacterales</taxon>
        <taxon>Yersiniaceae</taxon>
        <taxon>Serratia</taxon>
    </lineage>
</organism>
<dbReference type="PANTHER" id="PTHR42681">
    <property type="entry name" value="MALONYL-COA-ACYL CARRIER PROTEIN TRANSACYLASE, MITOCHONDRIAL"/>
    <property type="match status" value="1"/>
</dbReference>
<dbReference type="InterPro" id="IPR050858">
    <property type="entry name" value="Mal-CoA-ACP_Trans/PKS_FabD"/>
</dbReference>